<dbReference type="STRING" id="1144750.SAMN05443431_101241"/>
<name>A0A1I3J4Y8_9FLAO</name>
<gene>
    <name evidence="3" type="ORF">SAMN05443431_101241</name>
</gene>
<dbReference type="InterPro" id="IPR036415">
    <property type="entry name" value="Lamin_tail_dom_sf"/>
</dbReference>
<evidence type="ECO:0000313" key="3">
    <source>
        <dbReference type="EMBL" id="SFI54975.1"/>
    </source>
</evidence>
<feature type="domain" description="LTD" evidence="2">
    <location>
        <begin position="305"/>
        <end position="457"/>
    </location>
</feature>
<organism evidence="3 4">
    <name type="scientific">Olleya namhaensis</name>
    <dbReference type="NCBI Taxonomy" id="1144750"/>
    <lineage>
        <taxon>Bacteria</taxon>
        <taxon>Pseudomonadati</taxon>
        <taxon>Bacteroidota</taxon>
        <taxon>Flavobacteriia</taxon>
        <taxon>Flavobacteriales</taxon>
        <taxon>Flavobacteriaceae</taxon>
    </lineage>
</organism>
<dbReference type="EMBL" id="FORM01000001">
    <property type="protein sequence ID" value="SFI54975.1"/>
    <property type="molecule type" value="Genomic_DNA"/>
</dbReference>
<keyword evidence="1" id="KW-0732">Signal</keyword>
<dbReference type="Gene3D" id="2.60.40.1260">
    <property type="entry name" value="Lamin Tail domain"/>
    <property type="match status" value="1"/>
</dbReference>
<dbReference type="SUPFAM" id="SSF74853">
    <property type="entry name" value="Lamin A/C globular tail domain"/>
    <property type="match status" value="1"/>
</dbReference>
<sequence length="1075" mass="116979">MKHPKLLFALLIFNYFGFAQSIIYNETFTNSPNKGAIYNNTTGLTDIDLSGVNWTIDVSGAAFDNNGDRFIVAGNPRFFEGRDIDGFAIWYSPVLNITDFTDITFELEAYDNRPTFDDFEASDSFTTEYSLDGGAWQIADTNGVLVDDIDTVTLVRQVAPLSGNTIAIRVTMRNNANAERYRLDNIKVRGVASASPRITINPDTNLVSGLTNVEGNVDIVPETFTVLGTSLTNDVVITAPSSFEISLSPNGAYSNSLTLALTGTTVDLTTIYTKLTYGLAVGTYNENIIITSTGAPSQNVIAQGEVFGYTAPSDCSSLLISEYHEANNATPDERYIELYNASSSPISLANFQLARFTSGRINFNPTIRTLPNAAVIAPYSTYIIARNGSELCANGTADYCNSSGFFNFDGNDVIALQTAEGVNIDVIGVLNSNTNFAQNVNLVRNNNVQAPSTTYTATDWTSSPSNNINFLGYHISDCACSGPIVTWDGSTWSNGVGPNINTPVVINGPFTTGVGSATSFSACRLTINATTIITSNFYIEVEHNINNTNKLVVQTEGTLVQNNETTKFINNSSETFPIEVVKRTAPFVAWYEYTYWGSPLADAILEDLVPNTASGRKFTFNGANFNDALAEDLGNNNTYTAGQDDVDDEGDDWQFYATGLMTPGVGYATTMSEIDLAAPGAMTNGINLTFFGSEANSGVVKVPVARNDASNLDNNWQFIGNPYPSAIDATAFFNENTTTLSTVDPGVIDGAIYYWSQATPPSATTIGNEQINFSINDYAIINFSANVAGERYAPNNFIPSGQGFFVNFSDSYSSAAGEVVFNNSMRVIGNNDQFFRTENTNLDNKLWLNLTSDNGVFSQVAIAYLDGSTNNDDGPSYDARRYYSGGSAMITTFAENNDIPLAIQGKHPEGLDLDETIRLGLTTGITSPTIYTISIDHFQGDFFSSNAIYLKDNFNDTYQDLTVSDYSFTSEMGGFDNRFEIVFTQPVLSINQQLLASNSLSIIEDNNSNVTFKLSNKKLTINTIQIYDALGRLVYNLKGQSTSETYNLSNLSQEAYIAQIELNTGQKIRKKAIKK</sequence>
<evidence type="ECO:0000256" key="1">
    <source>
        <dbReference type="ARBA" id="ARBA00022729"/>
    </source>
</evidence>
<protein>
    <submittedName>
        <fullName evidence="3">Por secretion system C-terminal sorting domain-containing protein</fullName>
    </submittedName>
</protein>
<dbReference type="InterPro" id="IPR001322">
    <property type="entry name" value="Lamin_tail_dom"/>
</dbReference>
<evidence type="ECO:0000259" key="2">
    <source>
        <dbReference type="PROSITE" id="PS51841"/>
    </source>
</evidence>
<dbReference type="RefSeq" id="WP_143067770.1">
    <property type="nucleotide sequence ID" value="NZ_FORM01000001.1"/>
</dbReference>
<dbReference type="Pfam" id="PF00932">
    <property type="entry name" value="LTD"/>
    <property type="match status" value="1"/>
</dbReference>
<accession>A0A1I3J4Y8</accession>
<dbReference type="PROSITE" id="PS51841">
    <property type="entry name" value="LTD"/>
    <property type="match status" value="1"/>
</dbReference>
<dbReference type="AlphaFoldDB" id="A0A1I3J4Y8"/>
<proteinExistence type="predicted"/>
<dbReference type="Pfam" id="PF18962">
    <property type="entry name" value="Por_Secre_tail"/>
    <property type="match status" value="1"/>
</dbReference>
<dbReference type="Proteomes" id="UP000199559">
    <property type="component" value="Unassembled WGS sequence"/>
</dbReference>
<dbReference type="InterPro" id="IPR026444">
    <property type="entry name" value="Secre_tail"/>
</dbReference>
<keyword evidence="4" id="KW-1185">Reference proteome</keyword>
<evidence type="ECO:0000313" key="4">
    <source>
        <dbReference type="Proteomes" id="UP000199559"/>
    </source>
</evidence>
<dbReference type="NCBIfam" id="TIGR04183">
    <property type="entry name" value="Por_Secre_tail"/>
    <property type="match status" value="1"/>
</dbReference>
<reference evidence="4" key="1">
    <citation type="submission" date="2016-10" db="EMBL/GenBank/DDBJ databases">
        <authorList>
            <person name="Varghese N."/>
            <person name="Submissions S."/>
        </authorList>
    </citation>
    <scope>NUCLEOTIDE SEQUENCE [LARGE SCALE GENOMIC DNA]</scope>
    <source>
        <strain evidence="4">DSM 28881</strain>
    </source>
</reference>